<evidence type="ECO:0000313" key="7">
    <source>
        <dbReference type="EMBL" id="MDR6245825.1"/>
    </source>
</evidence>
<accession>A0ABU1J3J2</accession>
<dbReference type="Proteomes" id="UP001185028">
    <property type="component" value="Unassembled WGS sequence"/>
</dbReference>
<dbReference type="SUPFAM" id="SSF51445">
    <property type="entry name" value="(Trans)glycosidases"/>
    <property type="match status" value="1"/>
</dbReference>
<dbReference type="InterPro" id="IPR011081">
    <property type="entry name" value="Big_4"/>
</dbReference>
<organism evidence="7 8">
    <name type="scientific">Paenibacillus hunanensis</name>
    <dbReference type="NCBI Taxonomy" id="539262"/>
    <lineage>
        <taxon>Bacteria</taxon>
        <taxon>Bacillati</taxon>
        <taxon>Bacillota</taxon>
        <taxon>Bacilli</taxon>
        <taxon>Bacillales</taxon>
        <taxon>Paenibacillaceae</taxon>
        <taxon>Paenibacillus</taxon>
    </lineage>
</organism>
<dbReference type="PANTHER" id="PTHR34983">
    <property type="entry name" value="ARABINOGALACTAN ENDO-BETA-1,4-GALACTANASE A"/>
    <property type="match status" value="1"/>
</dbReference>
<comment type="caution">
    <text evidence="7">The sequence shown here is derived from an EMBL/GenBank/DDBJ whole genome shotgun (WGS) entry which is preliminary data.</text>
</comment>
<dbReference type="Pfam" id="PF07745">
    <property type="entry name" value="Glyco_hydro_53"/>
    <property type="match status" value="1"/>
</dbReference>
<evidence type="ECO:0000313" key="8">
    <source>
        <dbReference type="Proteomes" id="UP001185028"/>
    </source>
</evidence>
<feature type="domain" description="SLH" evidence="6">
    <location>
        <begin position="1175"/>
        <end position="1233"/>
    </location>
</feature>
<dbReference type="InterPro" id="IPR001119">
    <property type="entry name" value="SLH_dom"/>
</dbReference>
<proteinExistence type="inferred from homology"/>
<dbReference type="InterPro" id="IPR011683">
    <property type="entry name" value="Glyco_hydro_53"/>
</dbReference>
<dbReference type="Pfam" id="PF00395">
    <property type="entry name" value="SLH"/>
    <property type="match status" value="3"/>
</dbReference>
<feature type="domain" description="SLH" evidence="6">
    <location>
        <begin position="1094"/>
        <end position="1159"/>
    </location>
</feature>
<protein>
    <recommendedName>
        <fullName evidence="4">Arabinogalactan endo-beta-1,4-galactanase</fullName>
        <ecNumber evidence="4">3.2.1.89</ecNumber>
    </recommendedName>
</protein>
<feature type="domain" description="SLH" evidence="6">
    <location>
        <begin position="1234"/>
        <end position="1297"/>
    </location>
</feature>
<feature type="region of interest" description="Disordered" evidence="5">
    <location>
        <begin position="814"/>
        <end position="872"/>
    </location>
</feature>
<dbReference type="Pfam" id="PF07532">
    <property type="entry name" value="Big_4"/>
    <property type="match status" value="1"/>
</dbReference>
<feature type="compositionally biased region" description="Pro residues" evidence="5">
    <location>
        <begin position="820"/>
        <end position="839"/>
    </location>
</feature>
<dbReference type="Gene3D" id="2.60.120.260">
    <property type="entry name" value="Galactose-binding domain-like"/>
    <property type="match status" value="2"/>
</dbReference>
<keyword evidence="8" id="KW-1185">Reference proteome</keyword>
<name>A0ABU1J3J2_9BACL</name>
<dbReference type="Gene3D" id="3.20.20.80">
    <property type="entry name" value="Glycosidases"/>
    <property type="match status" value="1"/>
</dbReference>
<gene>
    <name evidence="7" type="ORF">JOC58_003741</name>
</gene>
<comment type="similarity">
    <text evidence="1 4">Belongs to the glycosyl hydrolase 53 family.</text>
</comment>
<dbReference type="InterPro" id="IPR017853">
    <property type="entry name" value="GH"/>
</dbReference>
<dbReference type="GO" id="GO:0031218">
    <property type="term" value="F:arabinogalactan endo-1,4-beta-galactosidase activity"/>
    <property type="evidence" value="ECO:0007669"/>
    <property type="project" value="UniProtKB-EC"/>
</dbReference>
<keyword evidence="3 4" id="KW-0326">Glycosidase</keyword>
<keyword evidence="2 4" id="KW-0378">Hydrolase</keyword>
<dbReference type="EMBL" id="JAVDQH010000018">
    <property type="protein sequence ID" value="MDR6245825.1"/>
    <property type="molecule type" value="Genomic_DNA"/>
</dbReference>
<dbReference type="RefSeq" id="WP_188776000.1">
    <property type="nucleotide sequence ID" value="NZ_BMMB01000005.1"/>
</dbReference>
<evidence type="ECO:0000259" key="6">
    <source>
        <dbReference type="PROSITE" id="PS51272"/>
    </source>
</evidence>
<evidence type="ECO:0000256" key="5">
    <source>
        <dbReference type="SAM" id="MobiDB-lite"/>
    </source>
</evidence>
<evidence type="ECO:0000256" key="4">
    <source>
        <dbReference type="RuleBase" id="RU361192"/>
    </source>
</evidence>
<dbReference type="PANTHER" id="PTHR34983:SF2">
    <property type="entry name" value="ENDO-BETA-1,4-GALACTANASE"/>
    <property type="match status" value="1"/>
</dbReference>
<evidence type="ECO:0000256" key="2">
    <source>
        <dbReference type="ARBA" id="ARBA00022801"/>
    </source>
</evidence>
<evidence type="ECO:0000256" key="3">
    <source>
        <dbReference type="ARBA" id="ARBA00023295"/>
    </source>
</evidence>
<feature type="compositionally biased region" description="Gly residues" evidence="5">
    <location>
        <begin position="841"/>
        <end position="850"/>
    </location>
</feature>
<dbReference type="EC" id="3.2.1.89" evidence="4"/>
<evidence type="ECO:0000256" key="1">
    <source>
        <dbReference type="ARBA" id="ARBA00010687"/>
    </source>
</evidence>
<comment type="catalytic activity">
    <reaction evidence="4">
        <text>The enzyme specifically hydrolyzes (1-&gt;4)-beta-D-galactosidic linkages in type I arabinogalactans.</text>
        <dbReference type="EC" id="3.2.1.89"/>
    </reaction>
</comment>
<dbReference type="PROSITE" id="PS51272">
    <property type="entry name" value="SLH"/>
    <property type="match status" value="3"/>
</dbReference>
<reference evidence="7 8" key="1">
    <citation type="submission" date="2023-07" db="EMBL/GenBank/DDBJ databases">
        <title>Genomic Encyclopedia of Type Strains, Phase IV (KMG-IV): sequencing the most valuable type-strain genomes for metagenomic binning, comparative biology and taxonomic classification.</title>
        <authorList>
            <person name="Goeker M."/>
        </authorList>
    </citation>
    <scope>NUCLEOTIDE SEQUENCE [LARGE SCALE GENOMIC DNA]</scope>
    <source>
        <strain evidence="7 8">DSM 22170</strain>
    </source>
</reference>
<sequence>MGSKKQASLLFLIVAIVLGTWPIGMHSSAAADGSISLHNAGFESDFWSDQSWKVESSDWSQTDISRYAYADDSFITAAEGSHAFKYWIKDSAASKQQITVSQSVYSLPAGSYELTLQAMGGAGSEAAQVQVFADTSQGTETATTGYNNWGTLKLQFVLKEPATNFTIGAHVRGNAKAWGYLDDVQLKQLSSDTSQPVAADIFVKKIDGLSPDFIKGVDVSSILSLEQSGVKFYDEQGNVQDIFTTLHEAGVNYVRVRIWNDPYTAAGKGYGGGDNDLAKAIAIGKRATANGMKLLIDFHYSDFWADPAKQHTPKAWANLSFADKEQAVYDFTKTSLQQIVDAGVNVGMVQVGNETNQYFIGEKDWTNISKLFNKGSQAIRAVDPKILVALHFTNPESAGRYAFYAKSLADNGVDYDVFATSYYPFWHGTLGNLTAVLKQVADTYGKKVMVAETSYTYTAADGDGHENTAPRSTGQTLDYPISVQGQATSVRNVMQAVADVGSAGLGVFYWEPAWLPVGPASELENNKKLWEQYGSGWAASYAGEYDPDDAGKWYGGSAVDNQALFDFTGHPLPSLNVFKYVNTGATAPLQIDAIQPVSLTVNAGEAINLPETATATYNDGSTGTVSVVWNQQELEQAIAKGAGSYTIDGTAEGGYPVQANLSIRKPNLLLNGSFEQNDRTMWNITYGEGTTPHTDYQNKASDAKTGQYSLHFYDANRVDFRVEQDVYGLKPGYYDLSMNIQGGSATNSDMKLYAITGGKTLEQPTNVNGWVQWSQPVIHDVYVADGALTIGAQVRADGGAWGTLDDFYLTFVRDADSTPSPEPTPAPEPTTPTPTPTPTPGGNGNNGGSSGNNSSSSSSGGGGRGTSNSGQTVSVAAGMQNGSLTSAYTIQRSLSGDGVTRDQISYSAAEANTALAAMQAAGSKNIRLIVPTSSTPAASLGFTLPTDTARALSGASAGLELNTAAIGLLLPPSTLATLNETSQFTITPATDTAAANAAVRASSDPMVQQAAGMAQIRMVGKPVEITTNVQGKPVQLSLPVSSQQLPTDASERDLFLKQLVVYVEHSDGSKELIRPELVKGADQSMAVQFNVNKFSTFTLLRLEPMTGAPLAGDSAQPMKGYMQGYQDHTFQPNRTVTRAELATMLSRLAQTKQNAATIETNAQSAESPTSLSVAAMRLYNDVDADHWASSAIAAVTVADWMKGDNQHHFAPNRPITRAEMATVLSRWMKLHEATARASFSDTATHWAAADIARVQQAGYMQGYPNGTFEPNRTLTRAEAVTLFNRVLGMNKATVSGTGTSWSDVPSTYWAAHDIELATAGQ</sequence>